<gene>
    <name evidence="5" type="ordered locus">Despr_0886</name>
</gene>
<evidence type="ECO:0000259" key="4">
    <source>
        <dbReference type="Pfam" id="PF00561"/>
    </source>
</evidence>
<keyword evidence="2" id="KW-0963">Cytoplasm</keyword>
<dbReference type="GO" id="GO:0005737">
    <property type="term" value="C:cytoplasm"/>
    <property type="evidence" value="ECO:0007669"/>
    <property type="project" value="UniProtKB-SubCell"/>
</dbReference>
<accession>A0A7U3YKH2</accession>
<name>A0A7U3YKH2_DESPD</name>
<dbReference type="InterPro" id="IPR029058">
    <property type="entry name" value="AB_hydrolase_fold"/>
</dbReference>
<evidence type="ECO:0000256" key="2">
    <source>
        <dbReference type="ARBA" id="ARBA00022490"/>
    </source>
</evidence>
<dbReference type="AlphaFoldDB" id="A0A7U3YKH2"/>
<dbReference type="EMBL" id="CP002364">
    <property type="protein sequence ID" value="ADW17060.1"/>
    <property type="molecule type" value="Genomic_DNA"/>
</dbReference>
<dbReference type="KEGG" id="dpr:Despr_0886"/>
<protein>
    <submittedName>
        <fullName evidence="5">Alpha/beta hydrolase fold protein</fullName>
    </submittedName>
</protein>
<dbReference type="InterPro" id="IPR000073">
    <property type="entry name" value="AB_hydrolase_1"/>
</dbReference>
<dbReference type="PANTHER" id="PTHR46197">
    <property type="entry name" value="PROTEIN ABHD14B-LIKE"/>
    <property type="match status" value="1"/>
</dbReference>
<dbReference type="GO" id="GO:0016787">
    <property type="term" value="F:hydrolase activity"/>
    <property type="evidence" value="ECO:0007669"/>
    <property type="project" value="UniProtKB-KW"/>
</dbReference>
<dbReference type="RefSeq" id="WP_015723604.1">
    <property type="nucleotide sequence ID" value="NC_014972.1"/>
</dbReference>
<keyword evidence="5" id="KW-0378">Hydrolase</keyword>
<evidence type="ECO:0000256" key="1">
    <source>
        <dbReference type="ARBA" id="ARBA00004496"/>
    </source>
</evidence>
<keyword evidence="6" id="KW-1185">Reference proteome</keyword>
<sequence length="199" mass="21057">MTVISEQTIDLGSCAVHALACGPTSSATVVLLHGMKFQAETWRQLGTLEFLAGMGQHVLAVDMPGFGRSPASEAAPVAVLARLFEHLAIERVTLIGPSMGGRIALEFSLNYPQRIAGLVLVGAVGVEDNRSGLGVITAPTLIVWGGEDQVSPLGNSDILLAGIKGATREIYPGAPHPCYLEQPDRWHASLRTFFTSLAK</sequence>
<dbReference type="Proteomes" id="UP000006365">
    <property type="component" value="Chromosome"/>
</dbReference>
<proteinExistence type="inferred from homology"/>
<comment type="similarity">
    <text evidence="3">Belongs to the AB hydrolase superfamily. ABHD14 family.</text>
</comment>
<evidence type="ECO:0000313" key="5">
    <source>
        <dbReference type="EMBL" id="ADW17060.1"/>
    </source>
</evidence>
<organism evidence="5 6">
    <name type="scientific">Desulfobulbus propionicus (strain ATCC 33891 / DSM 2032 / VKM B-1956 / 1pr3)</name>
    <dbReference type="NCBI Taxonomy" id="577650"/>
    <lineage>
        <taxon>Bacteria</taxon>
        <taxon>Pseudomonadati</taxon>
        <taxon>Thermodesulfobacteriota</taxon>
        <taxon>Desulfobulbia</taxon>
        <taxon>Desulfobulbales</taxon>
        <taxon>Desulfobulbaceae</taxon>
        <taxon>Desulfobulbus</taxon>
    </lineage>
</organism>
<reference evidence="5 6" key="1">
    <citation type="journal article" date="2011" name="Stand. Genomic Sci.">
        <title>Complete genome sequence of Desulfobulbus propionicus type strain (1pr3).</title>
        <authorList>
            <person name="Pagani I."/>
            <person name="Lapidus A."/>
            <person name="Nolan M."/>
            <person name="Lucas S."/>
            <person name="Hammon N."/>
            <person name="Deshpande S."/>
            <person name="Cheng J.F."/>
            <person name="Chertkov O."/>
            <person name="Davenport K."/>
            <person name="Tapia R."/>
            <person name="Han C."/>
            <person name="Goodwin L."/>
            <person name="Pitluck S."/>
            <person name="Liolios K."/>
            <person name="Mavromatis K."/>
            <person name="Ivanova N."/>
            <person name="Mikhailova N."/>
            <person name="Pati A."/>
            <person name="Chen A."/>
            <person name="Palaniappan K."/>
            <person name="Land M."/>
            <person name="Hauser L."/>
            <person name="Chang Y.J."/>
            <person name="Jeffries C.D."/>
            <person name="Detter J.C."/>
            <person name="Brambilla E."/>
            <person name="Kannan K.P."/>
            <person name="Djao O.D."/>
            <person name="Rohde M."/>
            <person name="Pukall R."/>
            <person name="Spring S."/>
            <person name="Goker M."/>
            <person name="Sikorski J."/>
            <person name="Woyke T."/>
            <person name="Bristow J."/>
            <person name="Eisen J.A."/>
            <person name="Markowitz V."/>
            <person name="Hugenholtz P."/>
            <person name="Kyrpides N.C."/>
            <person name="Klenk H.P."/>
        </authorList>
    </citation>
    <scope>NUCLEOTIDE SEQUENCE [LARGE SCALE GENOMIC DNA]</scope>
    <source>
        <strain evidence="6">ATCC 33891 / DSM 2032 / 1pr3</strain>
    </source>
</reference>
<dbReference type="PANTHER" id="PTHR46197:SF3">
    <property type="entry name" value="AB HYDROLASE-1 DOMAIN-CONTAINING PROTEIN"/>
    <property type="match status" value="1"/>
</dbReference>
<dbReference type="Pfam" id="PF00561">
    <property type="entry name" value="Abhydrolase_1"/>
    <property type="match status" value="1"/>
</dbReference>
<evidence type="ECO:0000313" key="6">
    <source>
        <dbReference type="Proteomes" id="UP000006365"/>
    </source>
</evidence>
<feature type="domain" description="AB hydrolase-1" evidence="4">
    <location>
        <begin position="28"/>
        <end position="123"/>
    </location>
</feature>
<comment type="subcellular location">
    <subcellularLocation>
        <location evidence="1">Cytoplasm</location>
    </subcellularLocation>
</comment>
<dbReference type="Gene3D" id="3.40.50.1820">
    <property type="entry name" value="alpha/beta hydrolase"/>
    <property type="match status" value="1"/>
</dbReference>
<dbReference type="SUPFAM" id="SSF53474">
    <property type="entry name" value="alpha/beta-Hydrolases"/>
    <property type="match status" value="1"/>
</dbReference>
<evidence type="ECO:0000256" key="3">
    <source>
        <dbReference type="ARBA" id="ARBA00037942"/>
    </source>
</evidence>